<dbReference type="InterPro" id="IPR006171">
    <property type="entry name" value="TOPRIM_dom"/>
</dbReference>
<evidence type="ECO:0000313" key="4">
    <source>
        <dbReference type="Proteomes" id="UP000606653"/>
    </source>
</evidence>
<organism evidence="3 4">
    <name type="scientific">Saccharibacillus kuerlensis</name>
    <dbReference type="NCBI Taxonomy" id="459527"/>
    <lineage>
        <taxon>Bacteria</taxon>
        <taxon>Bacillati</taxon>
        <taxon>Bacillota</taxon>
        <taxon>Bacilli</taxon>
        <taxon>Bacillales</taxon>
        <taxon>Paenibacillaceae</taxon>
        <taxon>Saccharibacillus</taxon>
    </lineage>
</organism>
<dbReference type="RefSeq" id="WP_018978641.1">
    <property type="nucleotide sequence ID" value="NZ_BMLN01000007.1"/>
</dbReference>
<dbReference type="Gene3D" id="3.40.1360.10">
    <property type="match status" value="1"/>
</dbReference>
<dbReference type="Proteomes" id="UP000606653">
    <property type="component" value="Unassembled WGS sequence"/>
</dbReference>
<evidence type="ECO:0000313" key="3">
    <source>
        <dbReference type="EMBL" id="GGO02436.1"/>
    </source>
</evidence>
<dbReference type="SMART" id="SM00493">
    <property type="entry name" value="TOPRIM"/>
    <property type="match status" value="1"/>
</dbReference>
<name>A0ABQ2L4A8_9BACL</name>
<evidence type="ECO:0000259" key="2">
    <source>
        <dbReference type="PROSITE" id="PS50880"/>
    </source>
</evidence>
<evidence type="ECO:0000256" key="1">
    <source>
        <dbReference type="SAM" id="MobiDB-lite"/>
    </source>
</evidence>
<reference evidence="4" key="1">
    <citation type="journal article" date="2019" name="Int. J. Syst. Evol. Microbiol.">
        <title>The Global Catalogue of Microorganisms (GCM) 10K type strain sequencing project: providing services to taxonomists for standard genome sequencing and annotation.</title>
        <authorList>
            <consortium name="The Broad Institute Genomics Platform"/>
            <consortium name="The Broad Institute Genome Sequencing Center for Infectious Disease"/>
            <person name="Wu L."/>
            <person name="Ma J."/>
        </authorList>
    </citation>
    <scope>NUCLEOTIDE SEQUENCE [LARGE SCALE GENOMIC DNA]</scope>
    <source>
        <strain evidence="4">CGMCC 1.6964</strain>
    </source>
</reference>
<dbReference type="PANTHER" id="PTHR39156:SF2">
    <property type="entry name" value="DNA PRIMASE (BACTERIAL TYPE) AND SMALL PRIMASE-LIKE PROTEINS"/>
    <property type="match status" value="1"/>
</dbReference>
<dbReference type="EMBL" id="BMLN01000007">
    <property type="protein sequence ID" value="GGO02436.1"/>
    <property type="molecule type" value="Genomic_DNA"/>
</dbReference>
<feature type="region of interest" description="Disordered" evidence="1">
    <location>
        <begin position="114"/>
        <end position="134"/>
    </location>
</feature>
<comment type="caution">
    <text evidence="3">The sequence shown here is derived from an EMBL/GenBank/DDBJ whole genome shotgun (WGS) entry which is preliminary data.</text>
</comment>
<dbReference type="Pfam" id="PF01751">
    <property type="entry name" value="Toprim"/>
    <property type="match status" value="1"/>
</dbReference>
<feature type="domain" description="Toprim" evidence="2">
    <location>
        <begin position="2"/>
        <end position="86"/>
    </location>
</feature>
<dbReference type="PANTHER" id="PTHR39156">
    <property type="entry name" value="RIBONUCLEASE M5"/>
    <property type="match status" value="1"/>
</dbReference>
<dbReference type="SUPFAM" id="SSF110455">
    <property type="entry name" value="Toprim domain"/>
    <property type="match status" value="1"/>
</dbReference>
<sequence length="134" mass="15465">MSITIIVEGKNDRSKLRRVLDENIRILCTFGTPNAARLESLYIEARHDEVYLFLDNDSSGRKIRAQLSDLFPDADHIYTRRGYAGVEGTPDEYAVEQLEKAGLEEYIRYPEEMLRPEAEKERRRGASGDRPRGF</sequence>
<accession>A0ABQ2L4A8</accession>
<protein>
    <recommendedName>
        <fullName evidence="2">Toprim domain-containing protein</fullName>
    </recommendedName>
</protein>
<keyword evidence="4" id="KW-1185">Reference proteome</keyword>
<proteinExistence type="predicted"/>
<gene>
    <name evidence="3" type="ORF">GCM10010969_25730</name>
</gene>
<dbReference type="PROSITE" id="PS50880">
    <property type="entry name" value="TOPRIM"/>
    <property type="match status" value="1"/>
</dbReference>